<dbReference type="Gene3D" id="2.40.160.100">
    <property type="match status" value="1"/>
</dbReference>
<keyword evidence="4" id="KW-1185">Reference proteome</keyword>
<feature type="chain" id="PRO_5045052112" evidence="1">
    <location>
        <begin position="21"/>
        <end position="460"/>
    </location>
</feature>
<organism evidence="3 4">
    <name type="scientific">Qipengyuania qiaonensis</name>
    <dbReference type="NCBI Taxonomy" id="2867240"/>
    <lineage>
        <taxon>Bacteria</taxon>
        <taxon>Pseudomonadati</taxon>
        <taxon>Pseudomonadota</taxon>
        <taxon>Alphaproteobacteria</taxon>
        <taxon>Sphingomonadales</taxon>
        <taxon>Erythrobacteraceae</taxon>
        <taxon>Qipengyuania</taxon>
    </lineage>
</organism>
<reference evidence="3 4" key="1">
    <citation type="submission" date="2021-08" db="EMBL/GenBank/DDBJ databases">
        <title>Comparative Genomics Analysis of the Genus Qipengyuania Reveals Extensive Genetic Diversity and Metabolic Versatility, Including the Description of Fifteen Novel Species.</title>
        <authorList>
            <person name="Liu Y."/>
        </authorList>
    </citation>
    <scope>NUCLEOTIDE SEQUENCE [LARGE SCALE GENOMIC DNA]</scope>
    <source>
        <strain evidence="3 4">6D47A</strain>
    </source>
</reference>
<evidence type="ECO:0000259" key="2">
    <source>
        <dbReference type="Pfam" id="PF13372"/>
    </source>
</evidence>
<evidence type="ECO:0000256" key="1">
    <source>
        <dbReference type="SAM" id="SignalP"/>
    </source>
</evidence>
<protein>
    <submittedName>
        <fullName evidence="3">Alginate export family protein</fullName>
    </submittedName>
</protein>
<evidence type="ECO:0000313" key="3">
    <source>
        <dbReference type="EMBL" id="MBX7481719.1"/>
    </source>
</evidence>
<dbReference type="RefSeq" id="WP_221555897.1">
    <property type="nucleotide sequence ID" value="NZ_JAIGNO010000002.1"/>
</dbReference>
<keyword evidence="1" id="KW-0732">Signal</keyword>
<accession>A0ABS7J322</accession>
<dbReference type="Pfam" id="PF13372">
    <property type="entry name" value="Alginate_exp"/>
    <property type="match status" value="1"/>
</dbReference>
<dbReference type="EMBL" id="JAIGNO010000002">
    <property type="protein sequence ID" value="MBX7481719.1"/>
    <property type="molecule type" value="Genomic_DNA"/>
</dbReference>
<feature type="signal peptide" evidence="1">
    <location>
        <begin position="1"/>
        <end position="20"/>
    </location>
</feature>
<dbReference type="InterPro" id="IPR025388">
    <property type="entry name" value="Alginate_export_dom"/>
</dbReference>
<name>A0ABS7J322_9SPHN</name>
<proteinExistence type="predicted"/>
<evidence type="ECO:0000313" key="4">
    <source>
        <dbReference type="Proteomes" id="UP000755104"/>
    </source>
</evidence>
<dbReference type="SUPFAM" id="SSF56935">
    <property type="entry name" value="Porins"/>
    <property type="match status" value="1"/>
</dbReference>
<dbReference type="InterPro" id="IPR053728">
    <property type="entry name" value="Alginate_Permeability_Chnl"/>
</dbReference>
<dbReference type="Proteomes" id="UP000755104">
    <property type="component" value="Unassembled WGS sequence"/>
</dbReference>
<comment type="caution">
    <text evidence="3">The sequence shown here is derived from an EMBL/GenBank/DDBJ whole genome shotgun (WGS) entry which is preliminary data.</text>
</comment>
<sequence>MKSRLLSLAACLLAASPALAQEAPPAPDYRLLRYDEDWRSYCAARDADGGASPDTFDLKCVDLGENNLLTFGGDLRERIEIVDDPRFGLTQKSDRAFLHRAMVHADLRAGEGFRAFVQLGFHESSGRRGPVPPTDVDRLDLQQGFVDLNFRVAGGTFTLRPGRQEINLGSARIVTIRGGPNVRQSFDGVRGFWSDGDLRVDGFYLRPVDTRRGTFDDPTSDDVALWGAYATGPVAGPVGMDVYYLGYRNDTARYALASGREERHSLGLRVFGRSDGWDWNTEALYQFGTIGAQDIRAWTIASDTGYTFDLPLRPRLGLKANIASGDGDPADGKLGTFNALFPRFPYFSEAVLFAPANFYDVHPALTVRPTAALTLSAEWNRLWRHRREDAVYLAPLVPVAGTAGQPGRRIGEQWVATLDWRISSQLGFEAQYVHFTPGPALRAVGGESGDFLMTALSWRF</sequence>
<feature type="domain" description="Alginate export" evidence="2">
    <location>
        <begin position="69"/>
        <end position="451"/>
    </location>
</feature>
<gene>
    <name evidence="3" type="ORF">K3174_04195</name>
</gene>